<accession>A0ACC0KV91</accession>
<evidence type="ECO:0000313" key="1">
    <source>
        <dbReference type="EMBL" id="KAI8440102.1"/>
    </source>
</evidence>
<name>A0ACC0KV91_CHOFU</name>
<comment type="caution">
    <text evidence="1">The sequence shown here is derived from an EMBL/GenBank/DDBJ whole genome shotgun (WGS) entry which is preliminary data.</text>
</comment>
<dbReference type="Proteomes" id="UP001064048">
    <property type="component" value="Chromosome 2"/>
</dbReference>
<gene>
    <name evidence="1" type="ORF">MSG28_001517</name>
</gene>
<reference evidence="1 2" key="1">
    <citation type="journal article" date="2022" name="Genome Biol. Evol.">
        <title>The Spruce Budworm Genome: Reconstructing the Evolutionary History of Antifreeze Proteins.</title>
        <authorList>
            <person name="Beliveau C."/>
            <person name="Gagne P."/>
            <person name="Picq S."/>
            <person name="Vernygora O."/>
            <person name="Keeling C.I."/>
            <person name="Pinkney K."/>
            <person name="Doucet D."/>
            <person name="Wen F."/>
            <person name="Johnston J.S."/>
            <person name="Maaroufi H."/>
            <person name="Boyle B."/>
            <person name="Laroche J."/>
            <person name="Dewar K."/>
            <person name="Juretic N."/>
            <person name="Blackburn G."/>
            <person name="Nisole A."/>
            <person name="Brunet B."/>
            <person name="Brandao M."/>
            <person name="Lumley L."/>
            <person name="Duan J."/>
            <person name="Quan G."/>
            <person name="Lucarotti C.J."/>
            <person name="Roe A.D."/>
            <person name="Sperling F.A.H."/>
            <person name="Levesque R.C."/>
            <person name="Cusson M."/>
        </authorList>
    </citation>
    <scope>NUCLEOTIDE SEQUENCE [LARGE SCALE GENOMIC DNA]</scope>
    <source>
        <strain evidence="1">Glfc:IPQL:Cfum</strain>
    </source>
</reference>
<sequence length="1879" mass="209667">MSALRARLGSSTVCARKIFLQSINNSKHFAARSVSAKIQNDSTIFRAFSNRQYSTATEQKKDGETLKGTSEKREFQAETRMLLDIVARSLYSDKEVFIRELISNASDALEKFRYLSVSAATEGKQLEQTDRALEIKLITDKQNRTITFQDSGIGMTKEELTQNLGTIARSGSKSFIEEIKKQGADQASSIIGQFGVGFYSAFMVADKIEVSGVYEIQEADGVPIGTKIVVYLKTDCREFSDDETVKGIIKKYSNFIGSPIILNDQQVNSIKPLWLMEPKEVTQEQHVEFYRFIGNSYDKPRFTLHYKTDAPLSIRAVLYVPEGKPGLFELSRDSDVGVSLYSRKILIKSKADNILPKWLRFVKGVVDSEDIPLNLSRELLQNSNLIIKLRTVLTNRFLKFLNDSASKDPVGYDTFYRDYSIFLKEGIVTSHSPLEREDIAKLLRFESSKLEKGVRTSMAEYSSRQKNEQKTIYYLAAPSRELAETSPYFESLKKRDLEVLFCYDTYDELVLLELKEFGGRQLGLQQPQVDELIKFLKGQLEGKVFDVRTTQRLDSHPCVIIVPEMAAARHFVRTQAQNMIMSTLDINKIENEEEKSPDKKQIEAEEKEMMLKTEAENNEINAESKEGEGLVKAALSADVIEQGREVKPKFIPIGAIKMPGFFTRNSDKTKEEEAIEKDPENDKADESAKPKRNHFQFLHTCPFTKFLHHPTQNDKDDSNIDEKKGSRLFNVKYPKIFKKGSSKDPEATLASMETLEDKLDTPNDGMENVKLDPEEAVDDDIVVCCIVVLVLLAVIIGVIVGARAGPPAERPLRLGRYITTISSCGPVEGILDEGVYKFYSIPYALPPIEEKRFTYATPLNNISMCWNDTLQAHNPGPLCMQFLENGTITGEEDCLTLDVVTPHVRYDSQLPVVILIGANTLAGGISPAQPSALYARTKEVVFVRPNFRLGPFGFLALDILSNSKYPQTSGNYGLSDLLAALQWVNLNIQHFGGDPKSVTLLGHRAGATLTAALTTVTKARKLYSRAWLSSGSVIFPGEPLEQSQKNNELFKQNSKCLTDADCLRRLPAPAILTAMPDTWLGNDIGTLPKSGEIKHSWLVLDGDLLRLHAYESWDIQKEAKETGKEKAFKPIVFGTTQHSGHSETLRMKHLNWTAELVEKIINDSVIGEKNLTKSVFKHFNKTYEGLVELISSVRTLCPLVSLSRLRLVAPLYVVMGSGAGGGSARRATAGGAAGSGLAAVDADIEAILGTFDSEVPEQRRFMSSMQQLFYYYVWHGTSPGPDTGLIAVGQDLLPLHGLPACDLLIQEDIVPRYAHVEIMPKYVLVKIVMVTLSIDGYLTNEGIEYLRIFLHLPPEIVPATLKRSARTETVRRGAVGRPDAPARAAEDRSAYRRAPTTPGAPHDKKADVGPGSADVEFVPSSDINKTLIMEDDEIELISGGDKLQEVAQVLQEFIRKNETTFTFPNLNGNNKRVILWAALFQHLQNKASAPIHTLCLAAIRVLSRDKSELENLICEKWITTLIERAGLYNFVGINEESMAPLELPQKEIAIEALKQDIKMKIKDELHGMDYLICCLNEQLKEATPSGENSAMDQDQHFFFTDNQQAISCEILKSMFNLILRPGLEESISEADESMYLKLMPVLTSLLYTQTTNEDKLMELRSNVANLLTSVPPPFYTYLTPVLDPGETAEFVFEGKNMDALQSLVQLLQYRLTARGSRVARKFLRRAVLPPLRDVSRPPEHGGELRNQLCRLLTTPVSSVRDLVAEFLFVLCKEKVGRMVKYTGFGNAAGHLAQKGLLGGGGGGGRYSSSSDDSDTEEYLEAAPRIDPVKEYEAMKLVNLFDKMVSEGVVRPARVGPDGRPQAIDHVLELRDHPPNRPQS</sequence>
<evidence type="ECO:0000313" key="2">
    <source>
        <dbReference type="Proteomes" id="UP001064048"/>
    </source>
</evidence>
<keyword evidence="2" id="KW-1185">Reference proteome</keyword>
<dbReference type="EMBL" id="CM046102">
    <property type="protein sequence ID" value="KAI8440102.1"/>
    <property type="molecule type" value="Genomic_DNA"/>
</dbReference>
<proteinExistence type="predicted"/>
<organism evidence="1 2">
    <name type="scientific">Choristoneura fumiferana</name>
    <name type="common">Spruce budworm moth</name>
    <name type="synonym">Archips fumiferana</name>
    <dbReference type="NCBI Taxonomy" id="7141"/>
    <lineage>
        <taxon>Eukaryota</taxon>
        <taxon>Metazoa</taxon>
        <taxon>Ecdysozoa</taxon>
        <taxon>Arthropoda</taxon>
        <taxon>Hexapoda</taxon>
        <taxon>Insecta</taxon>
        <taxon>Pterygota</taxon>
        <taxon>Neoptera</taxon>
        <taxon>Endopterygota</taxon>
        <taxon>Lepidoptera</taxon>
        <taxon>Glossata</taxon>
        <taxon>Ditrysia</taxon>
        <taxon>Tortricoidea</taxon>
        <taxon>Tortricidae</taxon>
        <taxon>Tortricinae</taxon>
        <taxon>Choristoneura</taxon>
    </lineage>
</organism>
<protein>
    <submittedName>
        <fullName evidence="1">Uncharacterized protein</fullName>
    </submittedName>
</protein>